<dbReference type="Proteomes" id="UP000006702">
    <property type="component" value="Unassembled WGS sequence"/>
</dbReference>
<dbReference type="HOGENOM" id="CLU_2050258_0_0_1"/>
<dbReference type="KEGG" id="nfi:NFIA_099390"/>
<dbReference type="VEuPathDB" id="FungiDB:NFIA_099390"/>
<evidence type="ECO:0000313" key="2">
    <source>
        <dbReference type="Proteomes" id="UP000006702"/>
    </source>
</evidence>
<dbReference type="InterPro" id="IPR036291">
    <property type="entry name" value="NAD(P)-bd_dom_sf"/>
</dbReference>
<dbReference type="AlphaFoldDB" id="A1DBR4"/>
<dbReference type="eggNOG" id="KOG0725">
    <property type="taxonomic scope" value="Eukaryota"/>
</dbReference>
<reference evidence="2" key="1">
    <citation type="journal article" date="2008" name="PLoS Genet.">
        <title>Genomic islands in the pathogenic filamentous fungus Aspergillus fumigatus.</title>
        <authorList>
            <person name="Fedorova N.D."/>
            <person name="Khaldi N."/>
            <person name="Joardar V.S."/>
            <person name="Maiti R."/>
            <person name="Amedeo P."/>
            <person name="Anderson M.J."/>
            <person name="Crabtree J."/>
            <person name="Silva J.C."/>
            <person name="Badger J.H."/>
            <person name="Albarraq A."/>
            <person name="Angiuoli S."/>
            <person name="Bussey H."/>
            <person name="Bowyer P."/>
            <person name="Cotty P.J."/>
            <person name="Dyer P.S."/>
            <person name="Egan A."/>
            <person name="Galens K."/>
            <person name="Fraser-Liggett C.M."/>
            <person name="Haas B.J."/>
            <person name="Inman J.M."/>
            <person name="Kent R."/>
            <person name="Lemieux S."/>
            <person name="Malavazi I."/>
            <person name="Orvis J."/>
            <person name="Roemer T."/>
            <person name="Ronning C.M."/>
            <person name="Sundaram J.P."/>
            <person name="Sutton G."/>
            <person name="Turner G."/>
            <person name="Venter J.C."/>
            <person name="White O.R."/>
            <person name="Whitty B.R."/>
            <person name="Youngman P."/>
            <person name="Wolfe K.H."/>
            <person name="Goldman G.H."/>
            <person name="Wortman J.R."/>
            <person name="Jiang B."/>
            <person name="Denning D.W."/>
            <person name="Nierman W.C."/>
        </authorList>
    </citation>
    <scope>NUCLEOTIDE SEQUENCE [LARGE SCALE GENOMIC DNA]</scope>
    <source>
        <strain evidence="2">ATCC 1020 / DSM 3700 / CBS 544.65 / FGSC A1164 / JCM 1740 / NRRL 181 / WB 181</strain>
    </source>
</reference>
<name>A1DBR4_NEOFI</name>
<dbReference type="RefSeq" id="XP_001262201.1">
    <property type="nucleotide sequence ID" value="XM_001262200.1"/>
</dbReference>
<evidence type="ECO:0000313" key="1">
    <source>
        <dbReference type="EMBL" id="EAW20304.1"/>
    </source>
</evidence>
<dbReference type="SUPFAM" id="SSF51735">
    <property type="entry name" value="NAD(P)-binding Rossmann-fold domains"/>
    <property type="match status" value="1"/>
</dbReference>
<gene>
    <name evidence="1" type="ORF">NFIA_099390</name>
</gene>
<keyword evidence="2" id="KW-1185">Reference proteome</keyword>
<dbReference type="Gene3D" id="3.40.50.720">
    <property type="entry name" value="NAD(P)-binding Rossmann-like Domain"/>
    <property type="match status" value="1"/>
</dbReference>
<proteinExistence type="predicted"/>
<organism evidence="1 2">
    <name type="scientific">Neosartorya fischeri (strain ATCC 1020 / DSM 3700 / CBS 544.65 / FGSC A1164 / JCM 1740 / NRRL 181 / WB 181)</name>
    <name type="common">Aspergillus fischerianus</name>
    <dbReference type="NCBI Taxonomy" id="331117"/>
    <lineage>
        <taxon>Eukaryota</taxon>
        <taxon>Fungi</taxon>
        <taxon>Dikarya</taxon>
        <taxon>Ascomycota</taxon>
        <taxon>Pezizomycotina</taxon>
        <taxon>Eurotiomycetes</taxon>
        <taxon>Eurotiomycetidae</taxon>
        <taxon>Eurotiales</taxon>
        <taxon>Aspergillaceae</taxon>
        <taxon>Aspergillus</taxon>
        <taxon>Aspergillus subgen. Fumigati</taxon>
    </lineage>
</organism>
<dbReference type="OrthoDB" id="498125at2759"/>
<sequence>MKLDYRTRLSPLEWPNGSIGQTAPEGWGIGAAIATKLSQHGAFIFGGNRSLSAAERTKAQKEADGGTCDIQETEATDAASVKALVDSCMQKHAESISSSILWADRSQGARQRKYGISRLM</sequence>
<accession>A1DBR4</accession>
<dbReference type="EMBL" id="DS027694">
    <property type="protein sequence ID" value="EAW20304.1"/>
    <property type="molecule type" value="Genomic_DNA"/>
</dbReference>
<dbReference type="GeneID" id="4588512"/>
<protein>
    <submittedName>
        <fullName evidence="1">Uncharacterized protein</fullName>
    </submittedName>
</protein>